<dbReference type="PANTHER" id="PTHR47506:SF1">
    <property type="entry name" value="HTH-TYPE TRANSCRIPTIONAL REGULATOR YJDC"/>
    <property type="match status" value="1"/>
</dbReference>
<dbReference type="GO" id="GO:0003677">
    <property type="term" value="F:DNA binding"/>
    <property type="evidence" value="ECO:0007669"/>
    <property type="project" value="UniProtKB-UniRule"/>
</dbReference>
<dbReference type="EMBL" id="SORE01000011">
    <property type="protein sequence ID" value="TDY48148.1"/>
    <property type="molecule type" value="Genomic_DNA"/>
</dbReference>
<dbReference type="Gene3D" id="1.10.357.10">
    <property type="entry name" value="Tetracycline Repressor, domain 2"/>
    <property type="match status" value="1"/>
</dbReference>
<feature type="domain" description="HTH tetR-type" evidence="6">
    <location>
        <begin position="6"/>
        <end position="66"/>
    </location>
</feature>
<evidence type="ECO:0000256" key="1">
    <source>
        <dbReference type="ARBA" id="ARBA00022491"/>
    </source>
</evidence>
<dbReference type="Proteomes" id="UP000295509">
    <property type="component" value="Unassembled WGS sequence"/>
</dbReference>
<dbReference type="Pfam" id="PF00440">
    <property type="entry name" value="TetR_N"/>
    <property type="match status" value="1"/>
</dbReference>
<dbReference type="InterPro" id="IPR011075">
    <property type="entry name" value="TetR_C"/>
</dbReference>
<dbReference type="SUPFAM" id="SSF48498">
    <property type="entry name" value="Tetracyclin repressor-like, C-terminal domain"/>
    <property type="match status" value="1"/>
</dbReference>
<evidence type="ECO:0000256" key="2">
    <source>
        <dbReference type="ARBA" id="ARBA00023015"/>
    </source>
</evidence>
<dbReference type="RefSeq" id="WP_134192800.1">
    <property type="nucleotide sequence ID" value="NZ_JBHLUW010000061.1"/>
</dbReference>
<organism evidence="7 8">
    <name type="scientific">Paraburkholderia rhizosphaerae</name>
    <dbReference type="NCBI Taxonomy" id="480658"/>
    <lineage>
        <taxon>Bacteria</taxon>
        <taxon>Pseudomonadati</taxon>
        <taxon>Pseudomonadota</taxon>
        <taxon>Betaproteobacteria</taxon>
        <taxon>Burkholderiales</taxon>
        <taxon>Burkholderiaceae</taxon>
        <taxon>Paraburkholderia</taxon>
    </lineage>
</organism>
<keyword evidence="1" id="KW-0678">Repressor</keyword>
<keyword evidence="4" id="KW-0804">Transcription</keyword>
<name>A0A4R8LPB5_9BURK</name>
<keyword evidence="3 5" id="KW-0238">DNA-binding</keyword>
<dbReference type="InterPro" id="IPR036271">
    <property type="entry name" value="Tet_transcr_reg_TetR-rel_C_sf"/>
</dbReference>
<dbReference type="PANTHER" id="PTHR47506">
    <property type="entry name" value="TRANSCRIPTIONAL REGULATORY PROTEIN"/>
    <property type="match status" value="1"/>
</dbReference>
<dbReference type="AlphaFoldDB" id="A0A4R8LPB5"/>
<proteinExistence type="predicted"/>
<evidence type="ECO:0000256" key="4">
    <source>
        <dbReference type="ARBA" id="ARBA00023163"/>
    </source>
</evidence>
<dbReference type="PROSITE" id="PS50977">
    <property type="entry name" value="HTH_TETR_2"/>
    <property type="match status" value="1"/>
</dbReference>
<dbReference type="OrthoDB" id="270177at2"/>
<dbReference type="InterPro" id="IPR023772">
    <property type="entry name" value="DNA-bd_HTH_TetR-type_CS"/>
</dbReference>
<evidence type="ECO:0000259" key="6">
    <source>
        <dbReference type="PROSITE" id="PS50977"/>
    </source>
</evidence>
<keyword evidence="8" id="KW-1185">Reference proteome</keyword>
<keyword evidence="2" id="KW-0805">Transcription regulation</keyword>
<dbReference type="InterPro" id="IPR009057">
    <property type="entry name" value="Homeodomain-like_sf"/>
</dbReference>
<accession>A0A4R8LPB5</accession>
<evidence type="ECO:0000313" key="7">
    <source>
        <dbReference type="EMBL" id="TDY48148.1"/>
    </source>
</evidence>
<protein>
    <submittedName>
        <fullName evidence="7">TetR family transcriptional regulator</fullName>
    </submittedName>
</protein>
<dbReference type="SUPFAM" id="SSF46689">
    <property type="entry name" value="Homeodomain-like"/>
    <property type="match status" value="1"/>
</dbReference>
<sequence>MGRPREFDEEQVLDAVTDAFWAKGYEGTSTRDLVAATGLTQPSLYNAFGDKRVLFRRALDHYLDRTLRHKIARMEAELPPAAAITAFFEEIIGRSLSDDKQRGCLLVNSTLEATCDDVELRQAVASELRQLRSFFMRCITAAQRNSEIKATVSPDDAASNLLAVALGLRILARVDPKPELFTGAVAQAMAMLGLSAPTALKIRRHRSQNRPMPSCSQTG</sequence>
<evidence type="ECO:0000256" key="3">
    <source>
        <dbReference type="ARBA" id="ARBA00023125"/>
    </source>
</evidence>
<evidence type="ECO:0000313" key="8">
    <source>
        <dbReference type="Proteomes" id="UP000295509"/>
    </source>
</evidence>
<comment type="caution">
    <text evidence="7">The sequence shown here is derived from an EMBL/GenBank/DDBJ whole genome shotgun (WGS) entry which is preliminary data.</text>
</comment>
<evidence type="ECO:0000256" key="5">
    <source>
        <dbReference type="PROSITE-ProRule" id="PRU00335"/>
    </source>
</evidence>
<dbReference type="Pfam" id="PF16925">
    <property type="entry name" value="TetR_C_13"/>
    <property type="match status" value="1"/>
</dbReference>
<dbReference type="Gene3D" id="1.10.10.60">
    <property type="entry name" value="Homeodomain-like"/>
    <property type="match status" value="1"/>
</dbReference>
<dbReference type="InterPro" id="IPR001647">
    <property type="entry name" value="HTH_TetR"/>
</dbReference>
<feature type="DNA-binding region" description="H-T-H motif" evidence="5">
    <location>
        <begin position="29"/>
        <end position="48"/>
    </location>
</feature>
<gene>
    <name evidence="7" type="ORF">BX592_11183</name>
</gene>
<reference evidence="7 8" key="1">
    <citation type="submission" date="2019-03" db="EMBL/GenBank/DDBJ databases">
        <title>Genomic Encyclopedia of Type Strains, Phase III (KMG-III): the genomes of soil and plant-associated and newly described type strains.</title>
        <authorList>
            <person name="Whitman W."/>
        </authorList>
    </citation>
    <scope>NUCLEOTIDE SEQUENCE [LARGE SCALE GENOMIC DNA]</scope>
    <source>
        <strain evidence="7 8">LMG 29544</strain>
    </source>
</reference>
<dbReference type="PROSITE" id="PS01081">
    <property type="entry name" value="HTH_TETR_1"/>
    <property type="match status" value="1"/>
</dbReference>